<dbReference type="Gene3D" id="3.30.1360.120">
    <property type="entry name" value="Probable tRNA modification gtpase trme, domain 1"/>
    <property type="match status" value="1"/>
</dbReference>
<keyword evidence="2" id="KW-1185">Reference proteome</keyword>
<dbReference type="EMBL" id="FWFX01000014">
    <property type="protein sequence ID" value="SLN67131.1"/>
    <property type="molecule type" value="Genomic_DNA"/>
</dbReference>
<evidence type="ECO:0000313" key="1">
    <source>
        <dbReference type="EMBL" id="SLN67131.1"/>
    </source>
</evidence>
<dbReference type="Pfam" id="PF04268">
    <property type="entry name" value="SoxG"/>
    <property type="match status" value="1"/>
</dbReference>
<organism evidence="1 2">
    <name type="scientific">Roseovarius albus</name>
    <dbReference type="NCBI Taxonomy" id="1247867"/>
    <lineage>
        <taxon>Bacteria</taxon>
        <taxon>Pseudomonadati</taxon>
        <taxon>Pseudomonadota</taxon>
        <taxon>Alphaproteobacteria</taxon>
        <taxon>Rhodobacterales</taxon>
        <taxon>Roseobacteraceae</taxon>
        <taxon>Roseovarius</taxon>
    </lineage>
</organism>
<reference evidence="1 2" key="1">
    <citation type="submission" date="2017-03" db="EMBL/GenBank/DDBJ databases">
        <authorList>
            <person name="Afonso C.L."/>
            <person name="Miller P.J."/>
            <person name="Scott M.A."/>
            <person name="Spackman E."/>
            <person name="Goraichik I."/>
            <person name="Dimitrov K.M."/>
            <person name="Suarez D.L."/>
            <person name="Swayne D.E."/>
        </authorList>
    </citation>
    <scope>NUCLEOTIDE SEQUENCE [LARGE SCALE GENOMIC DNA]</scope>
    <source>
        <strain evidence="1 2">CECT 7450</strain>
    </source>
</reference>
<accession>A0A1X7A0Y0</accession>
<dbReference type="Gene3D" id="3.30.70.1520">
    <property type="entry name" value="Heterotetrameric sarcosine oxidase"/>
    <property type="match status" value="1"/>
</dbReference>
<name>A0A1X7A0Y0_9RHOB</name>
<dbReference type="AlphaFoldDB" id="A0A1X7A0Y0"/>
<dbReference type="InterPro" id="IPR027266">
    <property type="entry name" value="TrmE/GcvT-like"/>
</dbReference>
<dbReference type="Proteomes" id="UP000193061">
    <property type="component" value="Unassembled WGS sequence"/>
</dbReference>
<sequence length="189" mass="20440">MSNPVSALQGAAYDGYVKVEELGLRGMITVRGNLASTKLKNAVKAATGAAMPKQRQISIADEGAVAWMSPDELLLLVSYDKVNEVIAAFEEAMAGQHFLAVNVSDARAMFRLSGDKVREVIAKISPVDMAQDEFNTGDFRRTRMAQIPAAFWMADEQTVEIICFRSVADYAYGLLKDAAEPGGEIGIFG</sequence>
<proteinExistence type="predicted"/>
<dbReference type="OrthoDB" id="9814782at2"/>
<gene>
    <name evidence="1" type="ORF">ROA7450_03571</name>
</gene>
<dbReference type="RefSeq" id="WP_085807239.1">
    <property type="nucleotide sequence ID" value="NZ_FWFX01000014.1"/>
</dbReference>
<protein>
    <submittedName>
        <fullName evidence="1">Sarcosine oxidase, gamma subunit family</fullName>
    </submittedName>
</protein>
<dbReference type="SUPFAM" id="SSF103025">
    <property type="entry name" value="Folate-binding domain"/>
    <property type="match status" value="1"/>
</dbReference>
<evidence type="ECO:0000313" key="2">
    <source>
        <dbReference type="Proteomes" id="UP000193061"/>
    </source>
</evidence>
<dbReference type="InterPro" id="IPR007375">
    <property type="entry name" value="SoxG"/>
</dbReference>